<evidence type="ECO:0000256" key="1">
    <source>
        <dbReference type="ARBA" id="ARBA00000085"/>
    </source>
</evidence>
<keyword evidence="8 10" id="KW-1133">Transmembrane helix</keyword>
<dbReference type="Gene3D" id="3.30.450.20">
    <property type="entry name" value="PAS domain"/>
    <property type="match status" value="1"/>
</dbReference>
<dbReference type="CDD" id="cd16921">
    <property type="entry name" value="HATPase_FilI-like"/>
    <property type="match status" value="1"/>
</dbReference>
<dbReference type="SMART" id="SM00086">
    <property type="entry name" value="PAC"/>
    <property type="match status" value="1"/>
</dbReference>
<feature type="transmembrane region" description="Helical" evidence="10">
    <location>
        <begin position="501"/>
        <end position="522"/>
    </location>
</feature>
<dbReference type="CDD" id="cd00130">
    <property type="entry name" value="PAS"/>
    <property type="match status" value="1"/>
</dbReference>
<dbReference type="NCBIfam" id="TIGR00229">
    <property type="entry name" value="sensory_box"/>
    <property type="match status" value="1"/>
</dbReference>
<dbReference type="PROSITE" id="PS50109">
    <property type="entry name" value="HIS_KIN"/>
    <property type="match status" value="1"/>
</dbReference>
<evidence type="ECO:0000256" key="3">
    <source>
        <dbReference type="ARBA" id="ARBA00012438"/>
    </source>
</evidence>
<evidence type="ECO:0000256" key="2">
    <source>
        <dbReference type="ARBA" id="ARBA00004370"/>
    </source>
</evidence>
<dbReference type="InterPro" id="IPR035965">
    <property type="entry name" value="PAS-like_dom_sf"/>
</dbReference>
<evidence type="ECO:0000256" key="9">
    <source>
        <dbReference type="ARBA" id="ARBA00023136"/>
    </source>
</evidence>
<evidence type="ECO:0000259" key="14">
    <source>
        <dbReference type="PROSITE" id="PS50839"/>
    </source>
</evidence>
<comment type="catalytic activity">
    <reaction evidence="1">
        <text>ATP + protein L-histidine = ADP + protein N-phospho-L-histidine.</text>
        <dbReference type="EC" id="2.7.13.3"/>
    </reaction>
</comment>
<evidence type="ECO:0000256" key="10">
    <source>
        <dbReference type="SAM" id="Phobius"/>
    </source>
</evidence>
<feature type="transmembrane region" description="Helical" evidence="10">
    <location>
        <begin position="104"/>
        <end position="125"/>
    </location>
</feature>
<evidence type="ECO:0000256" key="8">
    <source>
        <dbReference type="ARBA" id="ARBA00022989"/>
    </source>
</evidence>
<dbReference type="RefSeq" id="WP_261693801.1">
    <property type="nucleotide sequence ID" value="NZ_CP104694.1"/>
</dbReference>
<keyword evidence="6 10" id="KW-0812">Transmembrane</keyword>
<feature type="domain" description="Histidine kinase" evidence="11">
    <location>
        <begin position="687"/>
        <end position="900"/>
    </location>
</feature>
<feature type="transmembrane region" description="Helical" evidence="10">
    <location>
        <begin position="72"/>
        <end position="92"/>
    </location>
</feature>
<evidence type="ECO:0000259" key="11">
    <source>
        <dbReference type="PROSITE" id="PS50109"/>
    </source>
</evidence>
<dbReference type="InterPro" id="IPR000014">
    <property type="entry name" value="PAS"/>
</dbReference>
<evidence type="ECO:0000313" key="15">
    <source>
        <dbReference type="EMBL" id="UXI66821.1"/>
    </source>
</evidence>
<keyword evidence="4" id="KW-0597">Phosphoprotein</keyword>
<evidence type="ECO:0000256" key="5">
    <source>
        <dbReference type="ARBA" id="ARBA00022679"/>
    </source>
</evidence>
<name>A0ABY6BDX2_9GAMM</name>
<keyword evidence="7" id="KW-0418">Kinase</keyword>
<dbReference type="InterPro" id="IPR042240">
    <property type="entry name" value="CHASE_sf"/>
</dbReference>
<dbReference type="SUPFAM" id="SSF55874">
    <property type="entry name" value="ATPase domain of HSP90 chaperone/DNA topoisomerase II/histidine kinase"/>
    <property type="match status" value="1"/>
</dbReference>
<dbReference type="InterPro" id="IPR001610">
    <property type="entry name" value="PAC"/>
</dbReference>
<feature type="domain" description="PAC" evidence="13">
    <location>
        <begin position="619"/>
        <end position="669"/>
    </location>
</feature>
<dbReference type="PROSITE" id="PS50839">
    <property type="entry name" value="CHASE"/>
    <property type="match status" value="1"/>
</dbReference>
<evidence type="ECO:0000259" key="12">
    <source>
        <dbReference type="PROSITE" id="PS50112"/>
    </source>
</evidence>
<feature type="transmembrane region" description="Helical" evidence="10">
    <location>
        <begin position="175"/>
        <end position="194"/>
    </location>
</feature>
<feature type="transmembrane region" description="Helical" evidence="10">
    <location>
        <begin position="137"/>
        <end position="155"/>
    </location>
</feature>
<dbReference type="InterPro" id="IPR013656">
    <property type="entry name" value="PAS_4"/>
</dbReference>
<dbReference type="PANTHER" id="PTHR43304:SF1">
    <property type="entry name" value="PAC DOMAIN-CONTAINING PROTEIN"/>
    <property type="match status" value="1"/>
</dbReference>
<dbReference type="CDD" id="cd00082">
    <property type="entry name" value="HisKA"/>
    <property type="match status" value="1"/>
</dbReference>
<protein>
    <recommendedName>
        <fullName evidence="3">histidine kinase</fullName>
        <ecNumber evidence="3">2.7.13.3</ecNumber>
    </recommendedName>
</protein>
<dbReference type="InterPro" id="IPR003594">
    <property type="entry name" value="HATPase_dom"/>
</dbReference>
<feature type="transmembrane region" description="Helical" evidence="10">
    <location>
        <begin position="20"/>
        <end position="41"/>
    </location>
</feature>
<keyword evidence="5" id="KW-0808">Transferase</keyword>
<keyword evidence="16" id="KW-1185">Reference proteome</keyword>
<feature type="transmembrane region" description="Helical" evidence="10">
    <location>
        <begin position="47"/>
        <end position="65"/>
    </location>
</feature>
<dbReference type="Pfam" id="PF08448">
    <property type="entry name" value="PAS_4"/>
    <property type="match status" value="1"/>
</dbReference>
<dbReference type="PRINTS" id="PR00344">
    <property type="entry name" value="BCTRLSENSOR"/>
</dbReference>
<dbReference type="InterPro" id="IPR052162">
    <property type="entry name" value="Sensor_kinase/Photoreceptor"/>
</dbReference>
<dbReference type="SUPFAM" id="SSF47384">
    <property type="entry name" value="Homodimeric domain of signal transducing histidine kinase"/>
    <property type="match status" value="1"/>
</dbReference>
<dbReference type="SMART" id="SM00387">
    <property type="entry name" value="HATPase_c"/>
    <property type="match status" value="1"/>
</dbReference>
<dbReference type="EC" id="2.7.13.3" evidence="3"/>
<dbReference type="PROSITE" id="PS50112">
    <property type="entry name" value="PAS"/>
    <property type="match status" value="1"/>
</dbReference>
<evidence type="ECO:0000256" key="7">
    <source>
        <dbReference type="ARBA" id="ARBA00022777"/>
    </source>
</evidence>
<evidence type="ECO:0000259" key="13">
    <source>
        <dbReference type="PROSITE" id="PS50113"/>
    </source>
</evidence>
<dbReference type="Proteomes" id="UP001064632">
    <property type="component" value="Chromosome"/>
</dbReference>
<feature type="domain" description="CHASE" evidence="14">
    <location>
        <begin position="330"/>
        <end position="400"/>
    </location>
</feature>
<dbReference type="SMART" id="SM00091">
    <property type="entry name" value="PAS"/>
    <property type="match status" value="1"/>
</dbReference>
<dbReference type="Gene3D" id="3.30.450.350">
    <property type="entry name" value="CHASE domain"/>
    <property type="match status" value="1"/>
</dbReference>
<dbReference type="PROSITE" id="PS50113">
    <property type="entry name" value="PAC"/>
    <property type="match status" value="1"/>
</dbReference>
<dbReference type="InterPro" id="IPR000700">
    <property type="entry name" value="PAS-assoc_C"/>
</dbReference>
<dbReference type="SUPFAM" id="SSF55785">
    <property type="entry name" value="PYP-like sensor domain (PAS domain)"/>
    <property type="match status" value="1"/>
</dbReference>
<evidence type="ECO:0000313" key="16">
    <source>
        <dbReference type="Proteomes" id="UP001064632"/>
    </source>
</evidence>
<evidence type="ECO:0000256" key="6">
    <source>
        <dbReference type="ARBA" id="ARBA00022692"/>
    </source>
</evidence>
<sequence>MSAQDAAVPLSGRETATRLAQVLAVVVVGLAILGLLAALSIKDGLVPSPPASFCLALVGASLFLQARGGRRAAWLSVPVLAAALIVAGLTLSGQSDVLRRGLPWLARLPVNAAIGLAGTATALCLTAHPSRRARVQLLIMLCAGVALALGLSGLFGRLMGIAPDVGWSLRTNVSFASSVGLMAAGLGIMALVNARVERRDHDVSGHVGGIAAAAVFAISLGATLLVWQASVSTHLSRQRQAFEFAADQMADTIRDRLLSYLDILHGVQGLFAASERVEPDEWRRFIERLDLGVRYPGAASVGFAPRVPAAALGSYLKAQQAINPAFRVWPAGERPEYYPLTFVEPIGVQQQSLGYDLSVDPVRDAAIAHAMGRDEAALTGKLDIPTVGGNEPGFAVFVALRGGGRDEDLRAMEGVAYLAARGSDWMKWIQDDARDLLHVQIFDGDAVDPARLLAADTLLVGDLQGSALSTTRRLTFGNHPWTVSMQATPAFMLANQTSGPLWVLSAGLACSLMLFLIAWLLAGARSRALSIAERMTTEFRRSQHAFQAVADTANDAIVTAGADGRIRYINPAAERCFGWPAADLQGRELTVLMPARDHEAHLHGMARYLATGKPVVIGRTIERHGIRRNGEEFPIEISIASWESDDGMYFTAIVRDITERRRAQQALELHRVELQRSNADLEQFAYVASHDLQEPLRMVASYVQLLSRRYSGKLDQDADDFIRFAVDGATRMQQLIDDLLTYSRITSRGDPARITSSAACVDAALRNLSARMLETKASVHIGFLPEVKADPGQMTQLFQNLVGNALKFHGNQPPTVNIDAERDGDCWRFCVRDQGIGIDPQYAERIFVIFQRLHSRQEYPGTGIGLALCKKIVERAGGRIWVESQLGQGARFCFTLPVVEEKSA</sequence>
<dbReference type="Gene3D" id="3.30.565.10">
    <property type="entry name" value="Histidine kinase-like ATPase, C-terminal domain"/>
    <property type="match status" value="1"/>
</dbReference>
<feature type="domain" description="PAS" evidence="12">
    <location>
        <begin position="542"/>
        <end position="594"/>
    </location>
</feature>
<accession>A0ABY6BDX2</accession>
<feature type="transmembrane region" description="Helical" evidence="10">
    <location>
        <begin position="206"/>
        <end position="227"/>
    </location>
</feature>
<comment type="subcellular location">
    <subcellularLocation>
        <location evidence="2">Membrane</location>
    </subcellularLocation>
</comment>
<dbReference type="InterPro" id="IPR006189">
    <property type="entry name" value="CHASE_dom"/>
</dbReference>
<proteinExistence type="predicted"/>
<dbReference type="InterPro" id="IPR005467">
    <property type="entry name" value="His_kinase_dom"/>
</dbReference>
<dbReference type="InterPro" id="IPR003661">
    <property type="entry name" value="HisK_dim/P_dom"/>
</dbReference>
<dbReference type="InterPro" id="IPR036890">
    <property type="entry name" value="HATPase_C_sf"/>
</dbReference>
<dbReference type="Gene3D" id="1.10.287.130">
    <property type="match status" value="1"/>
</dbReference>
<reference evidence="15" key="1">
    <citation type="submission" date="2022-09" db="EMBL/GenBank/DDBJ databases">
        <title>Tahibacter sp. nov., isolated from a fresh water.</title>
        <authorList>
            <person name="Baek J.H."/>
            <person name="Lee J.K."/>
            <person name="Kim J.M."/>
            <person name="Jeon C.O."/>
        </authorList>
    </citation>
    <scope>NUCLEOTIDE SEQUENCE</scope>
    <source>
        <strain evidence="15">W38</strain>
    </source>
</reference>
<gene>
    <name evidence="15" type="ORF">N4264_18985</name>
</gene>
<dbReference type="SMART" id="SM01079">
    <property type="entry name" value="CHASE"/>
    <property type="match status" value="1"/>
</dbReference>
<dbReference type="InterPro" id="IPR004358">
    <property type="entry name" value="Sig_transdc_His_kin-like_C"/>
</dbReference>
<dbReference type="Pfam" id="PF00512">
    <property type="entry name" value="HisKA"/>
    <property type="match status" value="1"/>
</dbReference>
<organism evidence="15 16">
    <name type="scientific">Tahibacter amnicola</name>
    <dbReference type="NCBI Taxonomy" id="2976241"/>
    <lineage>
        <taxon>Bacteria</taxon>
        <taxon>Pseudomonadati</taxon>
        <taxon>Pseudomonadota</taxon>
        <taxon>Gammaproteobacteria</taxon>
        <taxon>Lysobacterales</taxon>
        <taxon>Rhodanobacteraceae</taxon>
        <taxon>Tahibacter</taxon>
    </lineage>
</organism>
<dbReference type="Pfam" id="PF02518">
    <property type="entry name" value="HATPase_c"/>
    <property type="match status" value="1"/>
</dbReference>
<dbReference type="SMART" id="SM00388">
    <property type="entry name" value="HisKA"/>
    <property type="match status" value="1"/>
</dbReference>
<dbReference type="PANTHER" id="PTHR43304">
    <property type="entry name" value="PHYTOCHROME-LIKE PROTEIN CPH1"/>
    <property type="match status" value="1"/>
</dbReference>
<dbReference type="Pfam" id="PF03924">
    <property type="entry name" value="CHASE"/>
    <property type="match status" value="1"/>
</dbReference>
<keyword evidence="9 10" id="KW-0472">Membrane</keyword>
<evidence type="ECO:0000256" key="4">
    <source>
        <dbReference type="ARBA" id="ARBA00022553"/>
    </source>
</evidence>
<dbReference type="InterPro" id="IPR036097">
    <property type="entry name" value="HisK_dim/P_sf"/>
</dbReference>
<dbReference type="EMBL" id="CP104694">
    <property type="protein sequence ID" value="UXI66821.1"/>
    <property type="molecule type" value="Genomic_DNA"/>
</dbReference>